<evidence type="ECO:0000313" key="3">
    <source>
        <dbReference type="Proteomes" id="UP000176651"/>
    </source>
</evidence>
<accession>A0A1F4NUK2</accession>
<gene>
    <name evidence="2" type="ORF">A2V68_02895</name>
</gene>
<evidence type="ECO:0008006" key="4">
    <source>
        <dbReference type="Google" id="ProtNLM"/>
    </source>
</evidence>
<keyword evidence="1" id="KW-1133">Transmembrane helix</keyword>
<feature type="transmembrane region" description="Helical" evidence="1">
    <location>
        <begin position="82"/>
        <end position="103"/>
    </location>
</feature>
<evidence type="ECO:0000256" key="1">
    <source>
        <dbReference type="SAM" id="Phobius"/>
    </source>
</evidence>
<reference evidence="2 3" key="1">
    <citation type="journal article" date="2016" name="Nat. Commun.">
        <title>Thousands of microbial genomes shed light on interconnected biogeochemical processes in an aquifer system.</title>
        <authorList>
            <person name="Anantharaman K."/>
            <person name="Brown C.T."/>
            <person name="Hug L.A."/>
            <person name="Sharon I."/>
            <person name="Castelle C.J."/>
            <person name="Probst A.J."/>
            <person name="Thomas B.C."/>
            <person name="Singh A."/>
            <person name="Wilkins M.J."/>
            <person name="Karaoz U."/>
            <person name="Brodie E.L."/>
            <person name="Williams K.H."/>
            <person name="Hubbard S.S."/>
            <person name="Banfield J.F."/>
        </authorList>
    </citation>
    <scope>NUCLEOTIDE SEQUENCE [LARGE SCALE GENOMIC DNA]</scope>
</reference>
<dbReference type="STRING" id="1798535.A2V68_02895"/>
<proteinExistence type="predicted"/>
<feature type="transmembrane region" description="Helical" evidence="1">
    <location>
        <begin position="45"/>
        <end position="75"/>
    </location>
</feature>
<name>A0A1F4NUK2_UNCK3</name>
<dbReference type="Proteomes" id="UP000176651">
    <property type="component" value="Unassembled WGS sequence"/>
</dbReference>
<keyword evidence="1" id="KW-0472">Membrane</keyword>
<keyword evidence="1" id="KW-0812">Transmembrane</keyword>
<protein>
    <recommendedName>
        <fullName evidence="4">Major facilitator superfamily (MFS) profile domain-containing protein</fullName>
    </recommendedName>
</protein>
<feature type="transmembrane region" description="Helical" evidence="1">
    <location>
        <begin position="12"/>
        <end position="33"/>
    </location>
</feature>
<sequence>MKMNFWRMVGLSILQAVGAGIVFWLWSVFIINGEKLINLGPSPTVAGFVVIPVVFMITAVLAGGAALGYPIFLALKNQWGKAIGLTLLTLLWLGILGAILIAIY</sequence>
<evidence type="ECO:0000313" key="2">
    <source>
        <dbReference type="EMBL" id="OGB74532.1"/>
    </source>
</evidence>
<dbReference type="EMBL" id="META01000001">
    <property type="protein sequence ID" value="OGB74532.1"/>
    <property type="molecule type" value="Genomic_DNA"/>
</dbReference>
<organism evidence="2 3">
    <name type="scientific">candidate division Kazan bacterium RBG_13_50_9</name>
    <dbReference type="NCBI Taxonomy" id="1798535"/>
    <lineage>
        <taxon>Bacteria</taxon>
        <taxon>Bacteria division Kazan-3B-28</taxon>
    </lineage>
</organism>
<dbReference type="AlphaFoldDB" id="A0A1F4NUK2"/>
<comment type="caution">
    <text evidence="2">The sequence shown here is derived from an EMBL/GenBank/DDBJ whole genome shotgun (WGS) entry which is preliminary data.</text>
</comment>